<keyword evidence="8" id="KW-1185">Reference proteome</keyword>
<keyword evidence="1 3" id="KW-0556">Organic radical</keyword>
<dbReference type="Pfam" id="PF01228">
    <property type="entry name" value="Gly_radical"/>
    <property type="match status" value="1"/>
</dbReference>
<dbReference type="Pfam" id="PF02901">
    <property type="entry name" value="PFL-like"/>
    <property type="match status" value="1"/>
</dbReference>
<evidence type="ECO:0000256" key="4">
    <source>
        <dbReference type="SAM" id="MobiDB-lite"/>
    </source>
</evidence>
<gene>
    <name evidence="7" type="ORF">FYJ85_03805</name>
</gene>
<feature type="region of interest" description="Disordered" evidence="4">
    <location>
        <begin position="591"/>
        <end position="610"/>
    </location>
</feature>
<keyword evidence="2" id="KW-0456">Lyase</keyword>
<dbReference type="InterPro" id="IPR001150">
    <property type="entry name" value="Gly_radical"/>
</dbReference>
<evidence type="ECO:0000256" key="1">
    <source>
        <dbReference type="ARBA" id="ARBA00022818"/>
    </source>
</evidence>
<feature type="modified residue" description="Glycine radical" evidence="3">
    <location>
        <position position="701"/>
    </location>
</feature>
<dbReference type="GO" id="GO:0005829">
    <property type="term" value="C:cytosol"/>
    <property type="evidence" value="ECO:0007669"/>
    <property type="project" value="TreeGrafter"/>
</dbReference>
<name>A0A844G0X7_9BACT</name>
<dbReference type="SUPFAM" id="SSF51998">
    <property type="entry name" value="PFL-like glycyl radical enzymes"/>
    <property type="match status" value="1"/>
</dbReference>
<evidence type="ECO:0000259" key="5">
    <source>
        <dbReference type="PROSITE" id="PS51149"/>
    </source>
</evidence>
<accession>A0A844G0X7</accession>
<feature type="domain" description="Glycine radical" evidence="5">
    <location>
        <begin position="605"/>
        <end position="725"/>
    </location>
</feature>
<evidence type="ECO:0000256" key="3">
    <source>
        <dbReference type="PROSITE-ProRule" id="PRU00493"/>
    </source>
</evidence>
<proteinExistence type="predicted"/>
<dbReference type="PROSITE" id="PS51149">
    <property type="entry name" value="GLY_RADICAL_2"/>
    <property type="match status" value="1"/>
</dbReference>
<dbReference type="AlphaFoldDB" id="A0A844G0X7"/>
<protein>
    <recommendedName>
        <fullName evidence="9">Formate C-acetyltransferase</fullName>
    </recommendedName>
</protein>
<feature type="domain" description="PFL" evidence="6">
    <location>
        <begin position="1"/>
        <end position="598"/>
    </location>
</feature>
<organism evidence="7 8">
    <name type="scientific">Victivallis lenta</name>
    <dbReference type="NCBI Taxonomy" id="2606640"/>
    <lineage>
        <taxon>Bacteria</taxon>
        <taxon>Pseudomonadati</taxon>
        <taxon>Lentisphaerota</taxon>
        <taxon>Lentisphaeria</taxon>
        <taxon>Victivallales</taxon>
        <taxon>Victivallaceae</taxon>
        <taxon>Victivallis</taxon>
    </lineage>
</organism>
<reference evidence="7 8" key="1">
    <citation type="submission" date="2019-08" db="EMBL/GenBank/DDBJ databases">
        <title>In-depth cultivation of the pig gut microbiome towards novel bacterial diversity and tailored functional studies.</title>
        <authorList>
            <person name="Wylensek D."/>
            <person name="Hitch T.C.A."/>
            <person name="Clavel T."/>
        </authorList>
    </citation>
    <scope>NUCLEOTIDE SEQUENCE [LARGE SCALE GENOMIC DNA]</scope>
    <source>
        <strain evidence="7 8">BBE-744-WT-12</strain>
    </source>
</reference>
<dbReference type="PROSITE" id="PS51554">
    <property type="entry name" value="PFL"/>
    <property type="match status" value="1"/>
</dbReference>
<evidence type="ECO:0000313" key="7">
    <source>
        <dbReference type="EMBL" id="MST96169.1"/>
    </source>
</evidence>
<dbReference type="Gene3D" id="3.20.70.20">
    <property type="match status" value="1"/>
</dbReference>
<dbReference type="InterPro" id="IPR004184">
    <property type="entry name" value="PFL_dom"/>
</dbReference>
<dbReference type="PANTHER" id="PTHR43641:SF2">
    <property type="entry name" value="DEHYDRATASE YBIW-RELATED"/>
    <property type="match status" value="1"/>
</dbReference>
<evidence type="ECO:0000313" key="8">
    <source>
        <dbReference type="Proteomes" id="UP000435649"/>
    </source>
</evidence>
<sequence length="725" mass="80244">MKPVKPSFDFLRARLERQYLDPDFDPSTGLDAAGLDARIEAYWDAHSGEPLIRTRAALLELVLTAGRIGVDPDDRFADHIETGSGIRALQEKLQKAALAELPSAEDAERREAWECGCFDCWLDLSHTTPDWRSILSLGVCGLRDRALAAERAAKEEKACEFYRAAARVFEAMRCYIVRLAELAEKRGAAIVAPVLRALSERPPQSFHEALQLAYLYHEVQEIEGELVRSMGCFDRLYIDFYRRDIASGALTREEAKELLKFFWIKFYAKTQGLQAGKNFCFGGLLPDGSDAVNELTVLAYETYRELRVVDPKLTMRVHSGSARAMLRQVADCLKGGLTATVFMNDDVLFPLFLKRGKTPEDVYDYVAIGCYEPAIMGREMCCSMTIIFNLAKVLELLLHGGGDPATGIRLFDVHEGELTDFDAFFTAYLDALKLLLKRAMHIERLRTAMWSRVNPSPLLSGTMADCIASGRDVSEAGTKYNQSGIMCAGIGTLADSLFAVKRLVFEEKRCTLPELAAVLRSDWAGHEELRLYAKMRLPKWGNNLEGPDGLARRVTDFAAELINREPNGKNGTFQMGLWSIDNNRLFGKKTGALPDGSRAGEELSKNTGASAGLDRRGVTALINSVTKLDHTGFADGSVLDITLHPSAVSGPDGAELIVDLVRTFFARGGQSVQFNIFDAETLRRAQREPEKYANLQVRVCGWNARFIDLSAEAQEAFIAAAGGEA</sequence>
<dbReference type="GO" id="GO:0016829">
    <property type="term" value="F:lyase activity"/>
    <property type="evidence" value="ECO:0007669"/>
    <property type="project" value="UniProtKB-KW"/>
</dbReference>
<evidence type="ECO:0008006" key="9">
    <source>
        <dbReference type="Google" id="ProtNLM"/>
    </source>
</evidence>
<comment type="caution">
    <text evidence="7">The sequence shown here is derived from an EMBL/GenBank/DDBJ whole genome shotgun (WGS) entry which is preliminary data.</text>
</comment>
<dbReference type="EMBL" id="VUNS01000002">
    <property type="protein sequence ID" value="MST96169.1"/>
    <property type="molecule type" value="Genomic_DNA"/>
</dbReference>
<dbReference type="Proteomes" id="UP000435649">
    <property type="component" value="Unassembled WGS sequence"/>
</dbReference>
<dbReference type="InterPro" id="IPR051215">
    <property type="entry name" value="GRE"/>
</dbReference>
<evidence type="ECO:0000259" key="6">
    <source>
        <dbReference type="PROSITE" id="PS51554"/>
    </source>
</evidence>
<dbReference type="PANTHER" id="PTHR43641">
    <property type="entry name" value="FORMATE ACETYLTRANSFERASE 3-RELATED"/>
    <property type="match status" value="1"/>
</dbReference>
<evidence type="ECO:0000256" key="2">
    <source>
        <dbReference type="ARBA" id="ARBA00023239"/>
    </source>
</evidence>